<comment type="caution">
    <text evidence="1">The sequence shown here is derived from an EMBL/GenBank/DDBJ whole genome shotgun (WGS) entry which is preliminary data.</text>
</comment>
<sequence>MKTIWIVVLALWPGLAGAEVLMASHDFGGFRVELRDYAPEKGGARGGLAIWVPEESLALGFRLDCDTGRIEWRSDVAPGRDTAEGAVTTVMGFDGSLTATMPNGAEAFYPPNYPDIASSGYFAWDSAAEESDPGRKANLIAVGQFLKDFPAVVYAATGLLLVRACKVE</sequence>
<accession>A0AAE5BVN7</accession>
<dbReference type="RefSeq" id="WP_168774241.1">
    <property type="nucleotide sequence ID" value="NZ_JAABNR010000006.1"/>
</dbReference>
<dbReference type="Proteomes" id="UP001193501">
    <property type="component" value="Unassembled WGS sequence"/>
</dbReference>
<dbReference type="AlphaFoldDB" id="A0AAE5BVN7"/>
<evidence type="ECO:0000313" key="1">
    <source>
        <dbReference type="EMBL" id="NBZ87423.1"/>
    </source>
</evidence>
<reference evidence="1" key="1">
    <citation type="submission" date="2020-01" db="EMBL/GenBank/DDBJ databases">
        <authorList>
            <person name="Chen W.-M."/>
        </authorList>
    </citation>
    <scope>NUCLEOTIDE SEQUENCE</scope>
    <source>
        <strain evidence="1">CYK-10</strain>
    </source>
</reference>
<evidence type="ECO:0000313" key="2">
    <source>
        <dbReference type="Proteomes" id="UP001193501"/>
    </source>
</evidence>
<gene>
    <name evidence="1" type="ORF">GV832_07505</name>
</gene>
<protein>
    <submittedName>
        <fullName evidence="1">Uncharacterized protein</fullName>
    </submittedName>
</protein>
<name>A0AAE5BVN7_9RHOB</name>
<keyword evidence="2" id="KW-1185">Reference proteome</keyword>
<organism evidence="1 2">
    <name type="scientific">Stagnihabitans tardus</name>
    <dbReference type="NCBI Taxonomy" id="2699202"/>
    <lineage>
        <taxon>Bacteria</taxon>
        <taxon>Pseudomonadati</taxon>
        <taxon>Pseudomonadota</taxon>
        <taxon>Alphaproteobacteria</taxon>
        <taxon>Rhodobacterales</taxon>
        <taxon>Paracoccaceae</taxon>
        <taxon>Stagnihabitans</taxon>
    </lineage>
</organism>
<proteinExistence type="predicted"/>
<dbReference type="EMBL" id="JAABNR010000006">
    <property type="protein sequence ID" value="NBZ87423.1"/>
    <property type="molecule type" value="Genomic_DNA"/>
</dbReference>